<organism evidence="2 3">
    <name type="scientific">Pseudomonas edaphica</name>
    <dbReference type="NCBI Taxonomy" id="2006980"/>
    <lineage>
        <taxon>Bacteria</taxon>
        <taxon>Pseudomonadati</taxon>
        <taxon>Pseudomonadota</taxon>
        <taxon>Gammaproteobacteria</taxon>
        <taxon>Pseudomonadales</taxon>
        <taxon>Pseudomonadaceae</taxon>
        <taxon>Pseudomonas</taxon>
    </lineage>
</organism>
<dbReference type="InterPro" id="IPR003615">
    <property type="entry name" value="HNH_nuc"/>
</dbReference>
<evidence type="ECO:0000313" key="2">
    <source>
        <dbReference type="EMBL" id="TLG87818.1"/>
    </source>
</evidence>
<feature type="domain" description="HNH nuclease" evidence="1">
    <location>
        <begin position="5"/>
        <end position="33"/>
    </location>
</feature>
<comment type="caution">
    <text evidence="2">The sequence shown here is derived from an EMBL/GenBank/DDBJ whole genome shotgun (WGS) entry which is preliminary data.</text>
</comment>
<gene>
    <name evidence="2" type="ORF">FEM54_29035</name>
</gene>
<protein>
    <submittedName>
        <fullName evidence="2">HNH endonuclease</fullName>
    </submittedName>
</protein>
<dbReference type="Pfam" id="PF13392">
    <property type="entry name" value="HNH_3"/>
    <property type="match status" value="1"/>
</dbReference>
<keyword evidence="2" id="KW-0255">Endonuclease</keyword>
<sequence length="63" mass="6708">MGFQEGMDVDHRDGNGLNNLRSNLRVATRNQNSLNVTAHRPIALGTKAYSGTPRDASGTPGSL</sequence>
<dbReference type="EMBL" id="VBVZ01000691">
    <property type="protein sequence ID" value="TLG87818.1"/>
    <property type="molecule type" value="Genomic_DNA"/>
</dbReference>
<name>A0ABY2U1I3_9PSED</name>
<reference evidence="2 3" key="1">
    <citation type="submission" date="2019-05" db="EMBL/GenBank/DDBJ databases">
        <title>Pseudomonas edaphica sp. nov., isolated from rhizospheric soil of Cistus ladanifer L. in Spain.</title>
        <authorList>
            <person name="Peix A."/>
        </authorList>
    </citation>
    <scope>NUCLEOTIDE SEQUENCE [LARGE SCALE GENOMIC DNA]</scope>
    <source>
        <strain evidence="2 3">RD25</strain>
    </source>
</reference>
<dbReference type="Gene3D" id="3.90.75.20">
    <property type="match status" value="1"/>
</dbReference>
<keyword evidence="3" id="KW-1185">Reference proteome</keyword>
<accession>A0ABY2U1I3</accession>
<keyword evidence="2" id="KW-0378">Hydrolase</keyword>
<evidence type="ECO:0000313" key="3">
    <source>
        <dbReference type="Proteomes" id="UP000304941"/>
    </source>
</evidence>
<keyword evidence="2" id="KW-0540">Nuclease</keyword>
<dbReference type="InterPro" id="IPR044925">
    <property type="entry name" value="His-Me_finger_sf"/>
</dbReference>
<dbReference type="GO" id="GO:0004519">
    <property type="term" value="F:endonuclease activity"/>
    <property type="evidence" value="ECO:0007669"/>
    <property type="project" value="UniProtKB-KW"/>
</dbReference>
<dbReference type="Proteomes" id="UP000304941">
    <property type="component" value="Unassembled WGS sequence"/>
</dbReference>
<dbReference type="SUPFAM" id="SSF54060">
    <property type="entry name" value="His-Me finger endonucleases"/>
    <property type="match status" value="1"/>
</dbReference>
<proteinExistence type="predicted"/>
<evidence type="ECO:0000259" key="1">
    <source>
        <dbReference type="Pfam" id="PF13392"/>
    </source>
</evidence>